<evidence type="ECO:0000313" key="2">
    <source>
        <dbReference type="EMBL" id="OAE23684.1"/>
    </source>
</evidence>
<accession>A0A176VS36</accession>
<protein>
    <recommendedName>
        <fullName evidence="1">Reverse transcriptase Ty1/copia-type domain-containing protein</fullName>
    </recommendedName>
</protein>
<proteinExistence type="predicted"/>
<dbReference type="Proteomes" id="UP000077202">
    <property type="component" value="Unassembled WGS sequence"/>
</dbReference>
<organism evidence="2 3">
    <name type="scientific">Marchantia polymorpha subsp. ruderalis</name>
    <dbReference type="NCBI Taxonomy" id="1480154"/>
    <lineage>
        <taxon>Eukaryota</taxon>
        <taxon>Viridiplantae</taxon>
        <taxon>Streptophyta</taxon>
        <taxon>Embryophyta</taxon>
        <taxon>Marchantiophyta</taxon>
        <taxon>Marchantiopsida</taxon>
        <taxon>Marchantiidae</taxon>
        <taxon>Marchantiales</taxon>
        <taxon>Marchantiaceae</taxon>
        <taxon>Marchantia</taxon>
    </lineage>
</organism>
<name>A0A176VS36_MARPO</name>
<sequence>MEKQHRKTFGVETHSSKEILDGVKVYRPWDPVASKAIVSRDVFFNEPGLLKERENVEANKGKSLLTDIVVREFDHSITNDMSHEKTPIHMKHILENQELQDQAIVDEPITTIPDKRDQTETFTKRSQRSSRAFERFGAWANSSILKDRDLDFEDENGMALILKEDEPSSYRETQASVNKLEWNVAMEREIQSLIDNKTWKLIELPKYQIVIDSKWVYKLKDNPTGDEARIFKARLLARGFTHEKDVDYNKIFSPIAKYATICMVCALAATFSLVMDQMDVITTLLYGYLEEEIYMRQPIGFDVNAKRRGSVDY</sequence>
<evidence type="ECO:0000259" key="1">
    <source>
        <dbReference type="Pfam" id="PF07727"/>
    </source>
</evidence>
<gene>
    <name evidence="2" type="ORF">AXG93_4520s1070</name>
</gene>
<evidence type="ECO:0000313" key="3">
    <source>
        <dbReference type="Proteomes" id="UP000077202"/>
    </source>
</evidence>
<comment type="caution">
    <text evidence="2">The sequence shown here is derived from an EMBL/GenBank/DDBJ whole genome shotgun (WGS) entry which is preliminary data.</text>
</comment>
<feature type="domain" description="Reverse transcriptase Ty1/copia-type" evidence="1">
    <location>
        <begin position="196"/>
        <end position="306"/>
    </location>
</feature>
<reference evidence="2" key="1">
    <citation type="submission" date="2016-03" db="EMBL/GenBank/DDBJ databases">
        <title>Mechanisms controlling the formation of the plant cell surface in tip-growing cells are functionally conserved among land plants.</title>
        <authorList>
            <person name="Honkanen S."/>
            <person name="Jones V.A."/>
            <person name="Morieri G."/>
            <person name="Champion C."/>
            <person name="Hetherington A.J."/>
            <person name="Kelly S."/>
            <person name="Saint-Marcoux D."/>
            <person name="Proust H."/>
            <person name="Prescott H."/>
            <person name="Dolan L."/>
        </authorList>
    </citation>
    <scope>NUCLEOTIDE SEQUENCE [LARGE SCALE GENOMIC DNA]</scope>
    <source>
        <tissue evidence="2">Whole gametophyte</tissue>
    </source>
</reference>
<dbReference type="InterPro" id="IPR013103">
    <property type="entry name" value="RVT_2"/>
</dbReference>
<dbReference type="EMBL" id="LVLJ01002792">
    <property type="protein sequence ID" value="OAE23684.1"/>
    <property type="molecule type" value="Genomic_DNA"/>
</dbReference>
<keyword evidence="3" id="KW-1185">Reference proteome</keyword>
<dbReference type="Pfam" id="PF07727">
    <property type="entry name" value="RVT_2"/>
    <property type="match status" value="1"/>
</dbReference>
<dbReference type="AlphaFoldDB" id="A0A176VS36"/>